<comment type="caution">
    <text evidence="2">The sequence shown here is derived from an EMBL/GenBank/DDBJ whole genome shotgun (WGS) entry which is preliminary data.</text>
</comment>
<accession>A0ABP6XFY2</accession>
<evidence type="ECO:0000313" key="2">
    <source>
        <dbReference type="EMBL" id="GAA3566641.1"/>
    </source>
</evidence>
<evidence type="ECO:0000313" key="3">
    <source>
        <dbReference type="Proteomes" id="UP001500767"/>
    </source>
</evidence>
<organism evidence="2 3">
    <name type="scientific">Microlunatus spumicola</name>
    <dbReference type="NCBI Taxonomy" id="81499"/>
    <lineage>
        <taxon>Bacteria</taxon>
        <taxon>Bacillati</taxon>
        <taxon>Actinomycetota</taxon>
        <taxon>Actinomycetes</taxon>
        <taxon>Propionibacteriales</taxon>
        <taxon>Propionibacteriaceae</taxon>
        <taxon>Microlunatus</taxon>
    </lineage>
</organism>
<dbReference type="InterPro" id="IPR029068">
    <property type="entry name" value="Glyas_Bleomycin-R_OHBP_Dase"/>
</dbReference>
<keyword evidence="3" id="KW-1185">Reference proteome</keyword>
<feature type="domain" description="VOC" evidence="1">
    <location>
        <begin position="4"/>
        <end position="139"/>
    </location>
</feature>
<dbReference type="RefSeq" id="WP_204910532.1">
    <property type="nucleotide sequence ID" value="NZ_BAAAYR010000002.1"/>
</dbReference>
<evidence type="ECO:0000259" key="1">
    <source>
        <dbReference type="PROSITE" id="PS51819"/>
    </source>
</evidence>
<dbReference type="Pfam" id="PF13669">
    <property type="entry name" value="Glyoxalase_4"/>
    <property type="match status" value="1"/>
</dbReference>
<dbReference type="Proteomes" id="UP001500767">
    <property type="component" value="Unassembled WGS sequence"/>
</dbReference>
<name>A0ABP6XFY2_9ACTN</name>
<protein>
    <recommendedName>
        <fullName evidence="1">VOC domain-containing protein</fullName>
    </recommendedName>
</protein>
<reference evidence="3" key="1">
    <citation type="journal article" date="2019" name="Int. J. Syst. Evol. Microbiol.">
        <title>The Global Catalogue of Microorganisms (GCM) 10K type strain sequencing project: providing services to taxonomists for standard genome sequencing and annotation.</title>
        <authorList>
            <consortium name="The Broad Institute Genomics Platform"/>
            <consortium name="The Broad Institute Genome Sequencing Center for Infectious Disease"/>
            <person name="Wu L."/>
            <person name="Ma J."/>
        </authorList>
    </citation>
    <scope>NUCLEOTIDE SEQUENCE [LARGE SCALE GENOMIC DNA]</scope>
    <source>
        <strain evidence="3">JCM 16540</strain>
    </source>
</reference>
<dbReference type="EMBL" id="BAAAYR010000002">
    <property type="protein sequence ID" value="GAA3566641.1"/>
    <property type="molecule type" value="Genomic_DNA"/>
</dbReference>
<dbReference type="InterPro" id="IPR037523">
    <property type="entry name" value="VOC_core"/>
</dbReference>
<proteinExistence type="predicted"/>
<dbReference type="SUPFAM" id="SSF54593">
    <property type="entry name" value="Glyoxalase/Bleomycin resistance protein/Dihydroxybiphenyl dioxygenase"/>
    <property type="match status" value="1"/>
</dbReference>
<dbReference type="PROSITE" id="PS51819">
    <property type="entry name" value="VOC"/>
    <property type="match status" value="1"/>
</dbReference>
<sequence>MDLRDAHLGIQVEDLDQACRVLNELFGLTFAEPISGWPIHVRLDDGDEVEHSEGRFTVSRQGPPYVEVTENVAGSKVWHSDGQPMAFHHLGFWVDDVEGESARLTAAGYPPHAGGLDEDGRYRYTYHEVEGLRVEMAGASARPAFERWAVTGVADGASAEFERGRA</sequence>
<gene>
    <name evidence="2" type="ORF">GCM10022197_23290</name>
</gene>
<dbReference type="Gene3D" id="3.10.180.10">
    <property type="entry name" value="2,3-Dihydroxybiphenyl 1,2-Dioxygenase, domain 1"/>
    <property type="match status" value="1"/>
</dbReference>